<protein>
    <recommendedName>
        <fullName evidence="2">Bacterial Ig-like domain-containing protein</fullName>
    </recommendedName>
</protein>
<dbReference type="EMBL" id="BARS01006731">
    <property type="protein sequence ID" value="GAF72848.1"/>
    <property type="molecule type" value="Genomic_DNA"/>
</dbReference>
<feature type="non-terminal residue" evidence="1">
    <location>
        <position position="297"/>
    </location>
</feature>
<sequence>MNINKKIIILFLVIIFSFVLTNKVLAQAVKVPTIVKFSTGAKPEVTGLTQANTDVMVYIDDNFVGKAEVKSEGTATDNFYYQHLLALAEGEHKIMVIAADKVSLVLSPPSMEFKFVVLPLPAPTLIEPNKQTVTAKVKPLIKGLTVNNTFVHVYIDGVYNGSTNLISHQSGTANFAYKPFLNLAVGEHNAWAVAEDSSGRKSKPSSLLNFRVEEPMPVPAIFSPVVNSQTTYNQPFIIGLAKNDSFIRVYIDHSLDGQFKVEDHQSGTANFAYQLPEPLTKGSHLLYTEATDSRGKV</sequence>
<dbReference type="Gene3D" id="2.60.40.1800">
    <property type="match status" value="1"/>
</dbReference>
<evidence type="ECO:0000313" key="1">
    <source>
        <dbReference type="EMBL" id="GAF72848.1"/>
    </source>
</evidence>
<comment type="caution">
    <text evidence="1">The sequence shown here is derived from an EMBL/GenBank/DDBJ whole genome shotgun (WGS) entry which is preliminary data.</text>
</comment>
<accession>X0RVM3</accession>
<gene>
    <name evidence="1" type="ORF">S01H1_13059</name>
</gene>
<proteinExistence type="predicted"/>
<name>X0RVM3_9ZZZZ</name>
<evidence type="ECO:0008006" key="2">
    <source>
        <dbReference type="Google" id="ProtNLM"/>
    </source>
</evidence>
<reference evidence="1" key="1">
    <citation type="journal article" date="2014" name="Front. Microbiol.">
        <title>High frequency of phylogenetically diverse reductive dehalogenase-homologous genes in deep subseafloor sedimentary metagenomes.</title>
        <authorList>
            <person name="Kawai M."/>
            <person name="Futagami T."/>
            <person name="Toyoda A."/>
            <person name="Takaki Y."/>
            <person name="Nishi S."/>
            <person name="Hori S."/>
            <person name="Arai W."/>
            <person name="Tsubouchi T."/>
            <person name="Morono Y."/>
            <person name="Uchiyama I."/>
            <person name="Ito T."/>
            <person name="Fujiyama A."/>
            <person name="Inagaki F."/>
            <person name="Takami H."/>
        </authorList>
    </citation>
    <scope>NUCLEOTIDE SEQUENCE</scope>
    <source>
        <strain evidence="1">Expedition CK06-06</strain>
    </source>
</reference>
<organism evidence="1">
    <name type="scientific">marine sediment metagenome</name>
    <dbReference type="NCBI Taxonomy" id="412755"/>
    <lineage>
        <taxon>unclassified sequences</taxon>
        <taxon>metagenomes</taxon>
        <taxon>ecological metagenomes</taxon>
    </lineage>
</organism>
<dbReference type="AlphaFoldDB" id="X0RVM3"/>